<evidence type="ECO:0000313" key="1">
    <source>
        <dbReference type="EMBL" id="MFD0923773.1"/>
    </source>
</evidence>
<evidence type="ECO:0008006" key="3">
    <source>
        <dbReference type="Google" id="ProtNLM"/>
    </source>
</evidence>
<gene>
    <name evidence="1" type="ORF">ACFQ16_28845</name>
</gene>
<protein>
    <recommendedName>
        <fullName evidence="3">SalK</fullName>
    </recommendedName>
</protein>
<dbReference type="InterPro" id="IPR054058">
    <property type="entry name" value="HTH_67"/>
</dbReference>
<accession>A0ABW3G0Z7</accession>
<dbReference type="Proteomes" id="UP001597018">
    <property type="component" value="Unassembled WGS sequence"/>
</dbReference>
<comment type="caution">
    <text evidence="1">The sequence shown here is derived from an EMBL/GenBank/DDBJ whole genome shotgun (WGS) entry which is preliminary data.</text>
</comment>
<reference evidence="2" key="1">
    <citation type="journal article" date="2019" name="Int. J. Syst. Evol. Microbiol.">
        <title>The Global Catalogue of Microorganisms (GCM) 10K type strain sequencing project: providing services to taxonomists for standard genome sequencing and annotation.</title>
        <authorList>
            <consortium name="The Broad Institute Genomics Platform"/>
            <consortium name="The Broad Institute Genome Sequencing Center for Infectious Disease"/>
            <person name="Wu L."/>
            <person name="Ma J."/>
        </authorList>
    </citation>
    <scope>NUCLEOTIDE SEQUENCE [LARGE SCALE GENOMIC DNA]</scope>
    <source>
        <strain evidence="2">CCUG 56401</strain>
    </source>
</reference>
<sequence length="283" mass="29585">MTKIARRAKNSLELVHAMIYFAPEAADAFAGLGLDRGRMSYFAGRAAPMGPVGPGVVAATFYSFNPAAVAEVIPRAWEIASPEAVVAARFEAADAALRRMLGADVLSSELVAETAGLARRAAEACPPDGKPLFAGHADLAWPEAAHLRLWHAVTLLREFRGDAHLAALQRGGLTGLEALVLHTATGETFTEEVSKEMRGWSDQEWATAARGLRERGLLGAEGEITAAGTALREEVEADTDAMSMAPWAALGEDGVEALTRGGAQLSKALAAAGALPSGLFARG</sequence>
<evidence type="ECO:0000313" key="2">
    <source>
        <dbReference type="Proteomes" id="UP001597018"/>
    </source>
</evidence>
<keyword evidence="2" id="KW-1185">Reference proteome</keyword>
<organism evidence="1 2">
    <name type="scientific">Saccharopolyspora rosea</name>
    <dbReference type="NCBI Taxonomy" id="524884"/>
    <lineage>
        <taxon>Bacteria</taxon>
        <taxon>Bacillati</taxon>
        <taxon>Actinomycetota</taxon>
        <taxon>Actinomycetes</taxon>
        <taxon>Pseudonocardiales</taxon>
        <taxon>Pseudonocardiaceae</taxon>
        <taxon>Saccharopolyspora</taxon>
    </lineage>
</organism>
<dbReference type="EMBL" id="JBHTIW010000041">
    <property type="protein sequence ID" value="MFD0923773.1"/>
    <property type="molecule type" value="Genomic_DNA"/>
</dbReference>
<dbReference type="NCBIfam" id="NF047719">
    <property type="entry name" value="SCO6745_fam_HTH"/>
    <property type="match status" value="1"/>
</dbReference>
<dbReference type="Pfam" id="PF21863">
    <property type="entry name" value="HTH_67"/>
    <property type="match status" value="1"/>
</dbReference>
<name>A0ABW3G0Z7_9PSEU</name>
<dbReference type="RefSeq" id="WP_263248507.1">
    <property type="nucleotide sequence ID" value="NZ_BAABLT010000029.1"/>
</dbReference>
<proteinExistence type="predicted"/>